<gene>
    <name evidence="1" type="ORF">GCM10008018_11700</name>
</gene>
<sequence>MGEKLKSRKKGKAMKVALTTALVTMPFVGGTPLDVHVSANELPPPVPVNEISNMVIPLNGYSNVIDLKTIFRGPSNNFEINSSNLAVANLDQNLTSAGLLKINPATVGTASFTIKYSNDGLRFVETFDVTVDDTLTAPKNFDIVETVKKIIANPSQYSDANSIKNLLSTIGPAKAPGTTEGNHAPYQITPSSFVTSYTIDKNETDLDKLKLKNLQSFFADIDGDEIQISIVKLSGNSADIVEYYPVEEEGGSEEEPQTQWKIDPKSIGTSTFKVFARDGKGGVVSVGPVTVNITGTGTINHPPVLNVNNPFNDREVTARRNVSLGRVKDFFTDADGDNISVSFASSNSDIATIINEEGNITLVPHREGIATFSISYSDGYAQHVGPNFTVTVKNGSPVLNLTNKIVHHFSTHSNPDYNPSNAVLHLSNNSEIDLSEMFTDPENDNMHYEIKVLHSGGSAETLGIEGSIIRSSMIPNHGGSIDKIFAYDSQHEVPTELDVSINNNNSGLFPDSINGMDMYESNAAGTSSFIVDYRSRWGIGDDKSIVSFRSKNQSSVTASVYEDHYLKFDAALLEADTSSAIQVLSVLKESEYIMYQSDFTINVISPYDTQYSGDPAISFSRLYPSFDYGKRYYGSFITSDNNAILSFETGSFVRISQYDQMHTQTVFIIDPEFGSRKFIVPFIKPIQPPLPG</sequence>
<dbReference type="InterPro" id="IPR013783">
    <property type="entry name" value="Ig-like_fold"/>
</dbReference>
<protein>
    <submittedName>
        <fullName evidence="1">Uncharacterized protein</fullName>
    </submittedName>
</protein>
<name>A0ABQ2BQP8_9BACL</name>
<dbReference type="Proteomes" id="UP000615455">
    <property type="component" value="Unassembled WGS sequence"/>
</dbReference>
<proteinExistence type="predicted"/>
<keyword evidence="2" id="KW-1185">Reference proteome</keyword>
<accession>A0ABQ2BQP8</accession>
<dbReference type="EMBL" id="BMHE01000004">
    <property type="protein sequence ID" value="GGI45362.1"/>
    <property type="molecule type" value="Genomic_DNA"/>
</dbReference>
<evidence type="ECO:0000313" key="2">
    <source>
        <dbReference type="Proteomes" id="UP000615455"/>
    </source>
</evidence>
<dbReference type="Gene3D" id="2.60.40.10">
    <property type="entry name" value="Immunoglobulins"/>
    <property type="match status" value="1"/>
</dbReference>
<reference evidence="2" key="1">
    <citation type="journal article" date="2019" name="Int. J. Syst. Evol. Microbiol.">
        <title>The Global Catalogue of Microorganisms (GCM) 10K type strain sequencing project: providing services to taxonomists for standard genome sequencing and annotation.</title>
        <authorList>
            <consortium name="The Broad Institute Genomics Platform"/>
            <consortium name="The Broad Institute Genome Sequencing Center for Infectious Disease"/>
            <person name="Wu L."/>
            <person name="Ma J."/>
        </authorList>
    </citation>
    <scope>NUCLEOTIDE SEQUENCE [LARGE SCALE GENOMIC DNA]</scope>
    <source>
        <strain evidence="2">CGMCC 1.15043</strain>
    </source>
</reference>
<dbReference type="RefSeq" id="WP_189008961.1">
    <property type="nucleotide sequence ID" value="NZ_BMHE01000004.1"/>
</dbReference>
<organism evidence="1 2">
    <name type="scientific">Paenibacillus marchantiophytorum</name>
    <dbReference type="NCBI Taxonomy" id="1619310"/>
    <lineage>
        <taxon>Bacteria</taxon>
        <taxon>Bacillati</taxon>
        <taxon>Bacillota</taxon>
        <taxon>Bacilli</taxon>
        <taxon>Bacillales</taxon>
        <taxon>Paenibacillaceae</taxon>
        <taxon>Paenibacillus</taxon>
    </lineage>
</organism>
<comment type="caution">
    <text evidence="1">The sequence shown here is derived from an EMBL/GenBank/DDBJ whole genome shotgun (WGS) entry which is preliminary data.</text>
</comment>
<evidence type="ECO:0000313" key="1">
    <source>
        <dbReference type="EMBL" id="GGI45362.1"/>
    </source>
</evidence>